<evidence type="ECO:0000313" key="2">
    <source>
        <dbReference type="EMBL" id="RIV70723.1"/>
    </source>
</evidence>
<protein>
    <submittedName>
        <fullName evidence="2">Uncharacterized protein</fullName>
    </submittedName>
</protein>
<feature type="transmembrane region" description="Helical" evidence="1">
    <location>
        <begin position="14"/>
        <end position="37"/>
    </location>
</feature>
<keyword evidence="1" id="KW-0812">Transmembrane</keyword>
<reference evidence="2 3" key="1">
    <citation type="submission" date="2018-08" db="EMBL/GenBank/DDBJ databases">
        <title>Proposal of Muricauda 72 sp.nov. and Muricauda NH166 sp.nov., isolated from seawater.</title>
        <authorList>
            <person name="Cheng H."/>
            <person name="Wu Y.-H."/>
            <person name="Guo L.-L."/>
            <person name="Xu X.-W."/>
        </authorList>
    </citation>
    <scope>NUCLEOTIDE SEQUENCE [LARGE SCALE GENOMIC DNA]</scope>
    <source>
        <strain evidence="2 3">NH166</strain>
    </source>
</reference>
<evidence type="ECO:0000256" key="1">
    <source>
        <dbReference type="SAM" id="Phobius"/>
    </source>
</evidence>
<keyword evidence="1" id="KW-1133">Transmembrane helix</keyword>
<organism evidence="2 3">
    <name type="scientific">Flagellimonas aequoris</name>
    <dbReference type="NCBI Taxonomy" id="2306997"/>
    <lineage>
        <taxon>Bacteria</taxon>
        <taxon>Pseudomonadati</taxon>
        <taxon>Bacteroidota</taxon>
        <taxon>Flavobacteriia</taxon>
        <taxon>Flavobacteriales</taxon>
        <taxon>Flavobacteriaceae</taxon>
        <taxon>Flagellimonas</taxon>
    </lineage>
</organism>
<gene>
    <name evidence="2" type="ORF">D2U88_10205</name>
</gene>
<dbReference type="AlphaFoldDB" id="A0A418N7J2"/>
<dbReference type="EMBL" id="QXFJ01000023">
    <property type="protein sequence ID" value="RIV70723.1"/>
    <property type="molecule type" value="Genomic_DNA"/>
</dbReference>
<dbReference type="Proteomes" id="UP000284189">
    <property type="component" value="Unassembled WGS sequence"/>
</dbReference>
<sequence>MVQTQVHIKGGQSVLVGLFIAFILISNLRFSCMYVYYSIDREGFIERLCENKDKPELKCDGKCMLAKMLQAQTDEDERPMPIIGWEQVLVFFVKLPDFRLQNAIDTDNVYHHYTNNYSYRFSYVLNKPPIT</sequence>
<proteinExistence type="predicted"/>
<comment type="caution">
    <text evidence="2">The sequence shown here is derived from an EMBL/GenBank/DDBJ whole genome shotgun (WGS) entry which is preliminary data.</text>
</comment>
<evidence type="ECO:0000313" key="3">
    <source>
        <dbReference type="Proteomes" id="UP000284189"/>
    </source>
</evidence>
<name>A0A418N7J2_9FLAO</name>
<keyword evidence="1" id="KW-0472">Membrane</keyword>
<accession>A0A418N7J2</accession>